<dbReference type="GO" id="GO:0004553">
    <property type="term" value="F:hydrolase activity, hydrolyzing O-glycosyl compounds"/>
    <property type="evidence" value="ECO:0007669"/>
    <property type="project" value="InterPro"/>
</dbReference>
<dbReference type="Gene3D" id="1.20.58.80">
    <property type="entry name" value="Phosphotransferase system, lactose/cellobiose-type IIA subunit"/>
    <property type="match status" value="1"/>
</dbReference>
<dbReference type="GO" id="GO:0016758">
    <property type="term" value="F:hexosyltransferase activity"/>
    <property type="evidence" value="ECO:0007669"/>
    <property type="project" value="UniProtKB-UniRule"/>
</dbReference>
<dbReference type="Pfam" id="PF11896">
    <property type="entry name" value="GlgE_dom_N_S"/>
    <property type="match status" value="1"/>
</dbReference>
<evidence type="ECO:0000256" key="3">
    <source>
        <dbReference type="ARBA" id="ARBA00022679"/>
    </source>
</evidence>
<comment type="similarity">
    <text evidence="6">Belongs to the glycosyl hydrolase 13 family. GlgE subfamily.</text>
</comment>
<evidence type="ECO:0000256" key="1">
    <source>
        <dbReference type="ARBA" id="ARBA00011738"/>
    </source>
</evidence>
<feature type="site" description="Transition state stabilizer" evidence="6">
    <location>
        <position position="471"/>
    </location>
</feature>
<keyword evidence="9" id="KW-1185">Reference proteome</keyword>
<dbReference type="InterPro" id="IPR006047">
    <property type="entry name" value="GH13_cat_dom"/>
</dbReference>
<dbReference type="Pfam" id="PF21702">
    <property type="entry name" value="GLGE_C"/>
    <property type="match status" value="1"/>
</dbReference>
<dbReference type="InterPro" id="IPR049171">
    <property type="entry name" value="GLGE_C"/>
</dbReference>
<comment type="caution">
    <text evidence="8">The sequence shown here is derived from an EMBL/GenBank/DDBJ whole genome shotgun (WGS) entry which is preliminary data.</text>
</comment>
<dbReference type="HAMAP" id="MF_02124">
    <property type="entry name" value="GlgE"/>
    <property type="match status" value="1"/>
</dbReference>
<protein>
    <recommendedName>
        <fullName evidence="6">Alpha-1,4-glucan:maltose-1-phosphate maltosyltransferase</fullName>
        <shortName evidence="6">GMPMT</shortName>
        <ecNumber evidence="6">2.4.99.16</ecNumber>
    </recommendedName>
    <alternativeName>
        <fullName evidence="6">(1-&gt;4)-alpha-D-glucan:maltose-1-phosphate alpha-D-maltosyltransferase</fullName>
    </alternativeName>
</protein>
<dbReference type="EMBL" id="SHKR01000017">
    <property type="protein sequence ID" value="RZU03364.1"/>
    <property type="molecule type" value="Genomic_DNA"/>
</dbReference>
<dbReference type="GO" id="GO:0030979">
    <property type="term" value="P:alpha-glucan biosynthetic process"/>
    <property type="evidence" value="ECO:0007669"/>
    <property type="project" value="UniProtKB-UniRule"/>
</dbReference>
<reference evidence="8 9" key="1">
    <citation type="journal article" date="2015" name="Stand. Genomic Sci.">
        <title>Genomic Encyclopedia of Bacterial and Archaeal Type Strains, Phase III: the genomes of soil and plant-associated and newly described type strains.</title>
        <authorList>
            <person name="Whitman W.B."/>
            <person name="Woyke T."/>
            <person name="Klenk H.P."/>
            <person name="Zhou Y."/>
            <person name="Lilburn T.G."/>
            <person name="Beck B.J."/>
            <person name="De Vos P."/>
            <person name="Vandamme P."/>
            <person name="Eisen J.A."/>
            <person name="Garrity G."/>
            <person name="Hugenholtz P."/>
            <person name="Kyrpides N.C."/>
        </authorList>
    </citation>
    <scope>NUCLEOTIDE SEQUENCE [LARGE SCALE GENOMIC DNA]</scope>
    <source>
        <strain evidence="8 9">VKM Ac-2540</strain>
    </source>
</reference>
<organism evidence="8 9">
    <name type="scientific">Kribbella rubisoli</name>
    <dbReference type="NCBI Taxonomy" id="3075929"/>
    <lineage>
        <taxon>Bacteria</taxon>
        <taxon>Bacillati</taxon>
        <taxon>Actinomycetota</taxon>
        <taxon>Actinomycetes</taxon>
        <taxon>Propionibacteriales</taxon>
        <taxon>Kribbellaceae</taxon>
        <taxon>Kribbella</taxon>
    </lineage>
</organism>
<dbReference type="InterPro" id="IPR017853">
    <property type="entry name" value="GH"/>
</dbReference>
<feature type="domain" description="Glycosyl hydrolase family 13 catalytic" evidence="7">
    <location>
        <begin position="197"/>
        <end position="554"/>
    </location>
</feature>
<dbReference type="EC" id="2.4.99.16" evidence="6"/>
<dbReference type="Gene3D" id="2.60.40.1180">
    <property type="entry name" value="Golgi alpha-mannosidase II"/>
    <property type="match status" value="1"/>
</dbReference>
<feature type="active site" description="Proton donor" evidence="6">
    <location>
        <position position="414"/>
    </location>
</feature>
<keyword evidence="3 6" id="KW-0808">Transferase</keyword>
<feature type="binding site" evidence="6">
    <location>
        <position position="386"/>
    </location>
    <ligand>
        <name>alpha-maltose 1-phosphate</name>
        <dbReference type="ChEBI" id="CHEBI:63576"/>
    </ligand>
</feature>
<comment type="function">
    <text evidence="6">Maltosyltransferase that uses maltose 1-phosphate (M1P) as the sugar donor to elongate linear or branched alpha-(1-&gt;4)-glucans. Is involved in a branched alpha-glucan biosynthetic pathway from trehalose, together with TreS, Mak and GlgB.</text>
</comment>
<gene>
    <name evidence="6" type="primary">glgE</name>
    <name evidence="8" type="ORF">EV645_7391</name>
</gene>
<sequence length="662" mass="73873">MTGRIPITEVTPTVDAGAYPAKAAVGETFTIAATVFREGHDAVNANVVLTSPSGQTRRMLMSPVGQGSDRWTVDVTLQEQGAWTFAVEGWSDPYGTWRHNAEIKVPAGLDVDLMFAEGAAFFDRAAAGVPPAVRADRGTLSDAAHALANGALPPEARLAAGISPQVRAALGRYPVRELITSSETYPVWVDRTRALYGSWYEFFPRSEGATYDEESGQWASGTFRTAAQRLEAVAKMGFDILYVPPIHPVGHSFRKGPNNTLDPKPGDPGSPWAIGSEDGGHDAIHPELGTFEDFEYFVGRAREVGLEVAIDLALQASPDHPWVKDHPKWFAKRADGSIAYAENPPKKYQDIYPINFDDDPEGIYAEVLRIVRLWISKGVTVFRVDNPHTKPVNFWEYLLGEIRKTDPDVVFLSEAFTRRPMMRELAKVGFHQSYTYFTWRNEKWELEEYLTELTKESGHYLRPNFFVNTPDILTAYLQYGGPGAFKIRAAIASTSSPAWGVYAGYELFEHVALRPGSEEYLDTEKFQLRPRDWAAAEAEGRSLAPYLTLLNNIRRRHPSLQQLRNLSLHTVDDEAIMCYSKRSTAPDGHTDTVIIVVNTDPHSVRESMVHLDMAALGMRPEDTFTVYDEITGATWRWGQQNYIKLDPNAEPAHILAVRRGQA</sequence>
<dbReference type="SUPFAM" id="SSF51445">
    <property type="entry name" value="(Trans)glycosidases"/>
    <property type="match status" value="1"/>
</dbReference>
<evidence type="ECO:0000256" key="4">
    <source>
        <dbReference type="ARBA" id="ARBA00023277"/>
    </source>
</evidence>
<dbReference type="AlphaFoldDB" id="A0A4Q7W2A7"/>
<dbReference type="InterPro" id="IPR021828">
    <property type="entry name" value="GlgE_dom_N/S"/>
</dbReference>
<evidence type="ECO:0000313" key="8">
    <source>
        <dbReference type="EMBL" id="RZU03364.1"/>
    </source>
</evidence>
<evidence type="ECO:0000256" key="5">
    <source>
        <dbReference type="ARBA" id="ARBA00048735"/>
    </source>
</evidence>
<evidence type="ECO:0000256" key="6">
    <source>
        <dbReference type="HAMAP-Rule" id="MF_02124"/>
    </source>
</evidence>
<evidence type="ECO:0000256" key="2">
    <source>
        <dbReference type="ARBA" id="ARBA00022676"/>
    </source>
</evidence>
<comment type="catalytic activity">
    <reaction evidence="5 6">
        <text>alpha-maltose 1-phosphate + [(1-&gt;4)-alpha-D-glucosyl](n) = [(1-&gt;4)-alpha-D-glucosyl](n+2) + phosphate</text>
        <dbReference type="Rhea" id="RHEA:42692"/>
        <dbReference type="Rhea" id="RHEA-COMP:9584"/>
        <dbReference type="Rhea" id="RHEA-COMP:10183"/>
        <dbReference type="ChEBI" id="CHEBI:15444"/>
        <dbReference type="ChEBI" id="CHEBI:43474"/>
        <dbReference type="ChEBI" id="CHEBI:63576"/>
        <dbReference type="EC" id="2.4.99.16"/>
    </reaction>
</comment>
<dbReference type="Gene3D" id="3.20.20.80">
    <property type="entry name" value="Glycosidases"/>
    <property type="match status" value="1"/>
</dbReference>
<evidence type="ECO:0000313" key="9">
    <source>
        <dbReference type="Proteomes" id="UP000292027"/>
    </source>
</evidence>
<dbReference type="OrthoDB" id="9805159at2"/>
<dbReference type="PANTHER" id="PTHR47786">
    <property type="entry name" value="ALPHA-1,4-GLUCAN:MALTOSE-1-PHOSPHATE MALTOSYLTRANSFERASE"/>
    <property type="match status" value="1"/>
</dbReference>
<feature type="binding site" evidence="6">
    <location>
        <begin position="525"/>
        <end position="526"/>
    </location>
    <ligand>
        <name>alpha-maltose 1-phosphate</name>
        <dbReference type="ChEBI" id="CHEBI:63576"/>
    </ligand>
</feature>
<dbReference type="InterPro" id="IPR013780">
    <property type="entry name" value="Glyco_hydro_b"/>
</dbReference>
<feature type="active site" description="Nucleophile" evidence="6">
    <location>
        <position position="385"/>
    </location>
</feature>
<feature type="binding site" evidence="6">
    <location>
        <position position="315"/>
    </location>
    <ligand>
        <name>alpha-maltose 1-phosphate</name>
        <dbReference type="ChEBI" id="CHEBI:63576"/>
    </ligand>
</feature>
<dbReference type="Gene3D" id="2.60.40.10">
    <property type="entry name" value="Immunoglobulins"/>
    <property type="match status" value="1"/>
</dbReference>
<dbReference type="SMART" id="SM00642">
    <property type="entry name" value="Aamy"/>
    <property type="match status" value="1"/>
</dbReference>
<comment type="subunit">
    <text evidence="1 6">Homodimer.</text>
</comment>
<dbReference type="RefSeq" id="WP_130448897.1">
    <property type="nucleotide sequence ID" value="NZ_SHKR01000017.1"/>
</dbReference>
<dbReference type="PANTHER" id="PTHR47786:SF2">
    <property type="entry name" value="GLYCOSYL HYDROLASE FAMILY 13 CATALYTIC DOMAIN-CONTAINING PROTEIN"/>
    <property type="match status" value="1"/>
</dbReference>
<evidence type="ECO:0000259" key="7">
    <source>
        <dbReference type="SMART" id="SM00642"/>
    </source>
</evidence>
<dbReference type="Proteomes" id="UP000292027">
    <property type="component" value="Unassembled WGS sequence"/>
</dbReference>
<keyword evidence="4 6" id="KW-0119">Carbohydrate metabolism</keyword>
<feature type="binding site" evidence="6">
    <location>
        <position position="255"/>
    </location>
    <ligand>
        <name>alpha-maltose 1-phosphate</name>
        <dbReference type="ChEBI" id="CHEBI:63576"/>
    </ligand>
</feature>
<keyword evidence="2 6" id="KW-0328">Glycosyltransferase</keyword>
<accession>A0A4Q7W2A7</accession>
<dbReference type="InterPro" id="IPR026585">
    <property type="entry name" value="GlgE"/>
</dbReference>
<feature type="binding site" evidence="6">
    <location>
        <position position="350"/>
    </location>
    <ligand>
        <name>alpha-maltose 1-phosphate</name>
        <dbReference type="ChEBI" id="CHEBI:63576"/>
    </ligand>
</feature>
<dbReference type="CDD" id="cd11344">
    <property type="entry name" value="AmyAc_GlgE_like"/>
    <property type="match status" value="1"/>
</dbReference>
<name>A0A4Q7W2A7_9ACTN</name>
<proteinExistence type="inferred from homology"/>
<dbReference type="InterPro" id="IPR013783">
    <property type="entry name" value="Ig-like_fold"/>
</dbReference>